<evidence type="ECO:0000313" key="3">
    <source>
        <dbReference type="Proteomes" id="UP000806378"/>
    </source>
</evidence>
<proteinExistence type="predicted"/>
<keyword evidence="1" id="KW-0472">Membrane</keyword>
<dbReference type="PANTHER" id="PTHR31170:SF18">
    <property type="entry name" value="(WILD MALAYSIAN BANANA) HYPOTHETICAL PROTEIN"/>
    <property type="match status" value="1"/>
</dbReference>
<accession>A0A8T0CR39</accession>
<dbReference type="PANTHER" id="PTHR31170">
    <property type="entry name" value="BNAC04G53230D PROTEIN"/>
    <property type="match status" value="1"/>
</dbReference>
<evidence type="ECO:0000256" key="1">
    <source>
        <dbReference type="SAM" id="Phobius"/>
    </source>
</evidence>
<keyword evidence="3" id="KW-1185">Reference proteome</keyword>
<dbReference type="EMBL" id="MU089645">
    <property type="protein sequence ID" value="KAF7850117.1"/>
    <property type="molecule type" value="Genomic_DNA"/>
</dbReference>
<dbReference type="Proteomes" id="UP000806378">
    <property type="component" value="Unassembled WGS sequence"/>
</dbReference>
<reference evidence="2" key="1">
    <citation type="submission" date="2020-05" db="EMBL/GenBank/DDBJ databases">
        <title>WGS assembly of Corymbia citriodora subspecies variegata.</title>
        <authorList>
            <person name="Barry K."/>
            <person name="Hundley H."/>
            <person name="Shu S."/>
            <person name="Jenkins J."/>
            <person name="Grimwood J."/>
            <person name="Baten A."/>
        </authorList>
    </citation>
    <scope>NUCLEOTIDE SEQUENCE</scope>
    <source>
        <strain evidence="2">CV2-018</strain>
    </source>
</reference>
<keyword evidence="1" id="KW-1133">Transmembrane helix</keyword>
<organism evidence="2 3">
    <name type="scientific">Corymbia citriodora subsp. variegata</name>
    <dbReference type="NCBI Taxonomy" id="360336"/>
    <lineage>
        <taxon>Eukaryota</taxon>
        <taxon>Viridiplantae</taxon>
        <taxon>Streptophyta</taxon>
        <taxon>Embryophyta</taxon>
        <taxon>Tracheophyta</taxon>
        <taxon>Spermatophyta</taxon>
        <taxon>Magnoliopsida</taxon>
        <taxon>eudicotyledons</taxon>
        <taxon>Gunneridae</taxon>
        <taxon>Pentapetalae</taxon>
        <taxon>rosids</taxon>
        <taxon>malvids</taxon>
        <taxon>Myrtales</taxon>
        <taxon>Myrtaceae</taxon>
        <taxon>Myrtoideae</taxon>
        <taxon>Eucalypteae</taxon>
        <taxon>Corymbia</taxon>
    </lineage>
</organism>
<protein>
    <submittedName>
        <fullName evidence="2">Uncharacterized protein</fullName>
    </submittedName>
</protein>
<evidence type="ECO:0000313" key="2">
    <source>
        <dbReference type="EMBL" id="KAF7850117.1"/>
    </source>
</evidence>
<name>A0A8T0CR39_CORYI</name>
<dbReference type="Pfam" id="PF03140">
    <property type="entry name" value="DUF247"/>
    <property type="match status" value="1"/>
</dbReference>
<dbReference type="AlphaFoldDB" id="A0A8T0CR39"/>
<keyword evidence="1" id="KW-0812">Transmembrane</keyword>
<sequence>MAPLDRNGTDWAVFINEKLKCMPPDDEQIWRKRCVYKVPTCVTDHNSKAYHPQAVSFGPYHHGELHLLPMEEHKERALLHFLKRSKKPIEPFLESLREVLQDLEDSYEGLDPKWKGGGCECTASPFLMLMITDGCFMLEILRTASQKVEDYASNDPIFGNHGKHYIMPYIRRDMLMLENQLPMKVLDQLVTVENNGKKDNEFINKLILKFHSPGTRITTMGKCLHVLDVFRKSMLMEFKNNQSEEDKMGHDGSEEIIWSATELNEAGIWFKKSMTDSIRDISYSWGVLRLPKIVVDDTTESTFLNLIAFERFHVGAGNEVTSYVYFMNNIIDNERDVALLHAQGIIQNAIGSNKAVAKLFNSMSKDVALDCDSRLDAVHRKVSSHCKQCLNRWRAHLNRNYFRNPWARLSLIAVIVLLTLTIIQTVYIAKG</sequence>
<comment type="caution">
    <text evidence="2">The sequence shown here is derived from an EMBL/GenBank/DDBJ whole genome shotgun (WGS) entry which is preliminary data.</text>
</comment>
<feature type="transmembrane region" description="Helical" evidence="1">
    <location>
        <begin position="406"/>
        <end position="429"/>
    </location>
</feature>
<gene>
    <name evidence="2" type="ORF">BT93_L5846</name>
</gene>
<dbReference type="InterPro" id="IPR004158">
    <property type="entry name" value="DUF247_pln"/>
</dbReference>
<dbReference type="Gramene" id="rna-gnl|WGS:JABURB|Cocit.L5846.1">
    <property type="protein sequence ID" value="cds-KAF7850117.1"/>
    <property type="gene ID" value="gene-BT93_L5846"/>
</dbReference>
<dbReference type="OrthoDB" id="1846188at2759"/>